<dbReference type="InterPro" id="IPR009057">
    <property type="entry name" value="Homeodomain-like_sf"/>
</dbReference>
<accession>A0A512RQT9</accession>
<evidence type="ECO:0000256" key="2">
    <source>
        <dbReference type="ARBA" id="ARBA00023125"/>
    </source>
</evidence>
<dbReference type="GO" id="GO:0003700">
    <property type="term" value="F:DNA-binding transcription factor activity"/>
    <property type="evidence" value="ECO:0007669"/>
    <property type="project" value="InterPro"/>
</dbReference>
<dbReference type="Pfam" id="PF12833">
    <property type="entry name" value="HTH_18"/>
    <property type="match status" value="1"/>
</dbReference>
<reference evidence="5 6" key="1">
    <citation type="submission" date="2019-07" db="EMBL/GenBank/DDBJ databases">
        <title>Whole genome shotgun sequence of Chitinophaga cymbidii NBRC 109752.</title>
        <authorList>
            <person name="Hosoyama A."/>
            <person name="Uohara A."/>
            <person name="Ohji S."/>
            <person name="Ichikawa N."/>
        </authorList>
    </citation>
    <scope>NUCLEOTIDE SEQUENCE [LARGE SCALE GENOMIC DNA]</scope>
    <source>
        <strain evidence="5 6">NBRC 109752</strain>
    </source>
</reference>
<feature type="domain" description="HTH araC/xylS-type" evidence="4">
    <location>
        <begin position="190"/>
        <end position="288"/>
    </location>
</feature>
<dbReference type="AlphaFoldDB" id="A0A512RQT9"/>
<protein>
    <recommendedName>
        <fullName evidence="4">HTH araC/xylS-type domain-containing protein</fullName>
    </recommendedName>
</protein>
<dbReference type="EMBL" id="BKAU01000005">
    <property type="protein sequence ID" value="GEP98048.1"/>
    <property type="molecule type" value="Genomic_DNA"/>
</dbReference>
<keyword evidence="3" id="KW-0804">Transcription</keyword>
<evidence type="ECO:0000313" key="5">
    <source>
        <dbReference type="EMBL" id="GEP98048.1"/>
    </source>
</evidence>
<proteinExistence type="predicted"/>
<name>A0A512RQT9_9BACT</name>
<dbReference type="InterPro" id="IPR018060">
    <property type="entry name" value="HTH_AraC"/>
</dbReference>
<dbReference type="SUPFAM" id="SSF46689">
    <property type="entry name" value="Homeodomain-like"/>
    <property type="match status" value="1"/>
</dbReference>
<keyword evidence="2" id="KW-0238">DNA-binding</keyword>
<dbReference type="PROSITE" id="PS01124">
    <property type="entry name" value="HTH_ARAC_FAMILY_2"/>
    <property type="match status" value="1"/>
</dbReference>
<evidence type="ECO:0000256" key="1">
    <source>
        <dbReference type="ARBA" id="ARBA00023015"/>
    </source>
</evidence>
<keyword evidence="6" id="KW-1185">Reference proteome</keyword>
<dbReference type="GO" id="GO:0043565">
    <property type="term" value="F:sequence-specific DNA binding"/>
    <property type="evidence" value="ECO:0007669"/>
    <property type="project" value="InterPro"/>
</dbReference>
<gene>
    <name evidence="5" type="ORF">CCY01nite_43080</name>
</gene>
<organism evidence="5 6">
    <name type="scientific">Chitinophaga cymbidii</name>
    <dbReference type="NCBI Taxonomy" id="1096750"/>
    <lineage>
        <taxon>Bacteria</taxon>
        <taxon>Pseudomonadati</taxon>
        <taxon>Bacteroidota</taxon>
        <taxon>Chitinophagia</taxon>
        <taxon>Chitinophagales</taxon>
        <taxon>Chitinophagaceae</taxon>
        <taxon>Chitinophaga</taxon>
    </lineage>
</organism>
<evidence type="ECO:0000259" key="4">
    <source>
        <dbReference type="PROSITE" id="PS01124"/>
    </source>
</evidence>
<dbReference type="SMART" id="SM00342">
    <property type="entry name" value="HTH_ARAC"/>
    <property type="match status" value="1"/>
</dbReference>
<dbReference type="Proteomes" id="UP000321436">
    <property type="component" value="Unassembled WGS sequence"/>
</dbReference>
<comment type="caution">
    <text evidence="5">The sequence shown here is derived from an EMBL/GenBank/DDBJ whole genome shotgun (WGS) entry which is preliminary data.</text>
</comment>
<dbReference type="Gene3D" id="1.10.10.60">
    <property type="entry name" value="Homeodomain-like"/>
    <property type="match status" value="1"/>
</dbReference>
<keyword evidence="1" id="KW-0805">Transcription regulation</keyword>
<dbReference type="PANTHER" id="PTHR43280">
    <property type="entry name" value="ARAC-FAMILY TRANSCRIPTIONAL REGULATOR"/>
    <property type="match status" value="1"/>
</dbReference>
<evidence type="ECO:0000313" key="6">
    <source>
        <dbReference type="Proteomes" id="UP000321436"/>
    </source>
</evidence>
<sequence length="293" mass="33848">MNNIGGQYMRWVFENSATGGRLIMIADDDMMKGEGMLNGQHEHFNTIVINKSPEPQAVIIDQIAYTMPGHSLLPLVSNQYFVFEKPQALVSWQFNRDFYCIVDHDAEVSCVGFLFFGIHHPMFIRLNTDDLKNIGVIEQLFLEDMDEKDRMQGEMLRTLLKRLIIKSTRMAKVQTNGCLQLTDERLDVIRQFNLLLEVHYRQEHEVVFYAGLLNKSPKTLANLFRLCNYASPSAIIHNRIILEAKRYLYYTNKSGKEIGYELGFDSAAHFSRFFKLKTGANLSDFRDAITKQT</sequence>
<evidence type="ECO:0000256" key="3">
    <source>
        <dbReference type="ARBA" id="ARBA00023163"/>
    </source>
</evidence>
<dbReference type="PANTHER" id="PTHR43280:SF32">
    <property type="entry name" value="TRANSCRIPTIONAL REGULATORY PROTEIN"/>
    <property type="match status" value="1"/>
</dbReference>